<accession>A0AAV2HZ44</accession>
<sequence length="73" mass="8784">MAAFKSPLQLYRYLIRCVKKLPTEAQPYYRHHLKMGFKSHADESDKERINQIMERAVEDADWVLLKYAEKQKK</sequence>
<evidence type="ECO:0000256" key="2">
    <source>
        <dbReference type="ARBA" id="ARBA00026234"/>
    </source>
</evidence>
<gene>
    <name evidence="4" type="ORF">GSLYS_00011251001</name>
</gene>
<name>A0AAV2HZ44_LYMST</name>
<dbReference type="Proteomes" id="UP001497497">
    <property type="component" value="Unassembled WGS sequence"/>
</dbReference>
<protein>
    <recommendedName>
        <fullName evidence="2">LYR motif-containing protein 9</fullName>
    </recommendedName>
</protein>
<comment type="caution">
    <text evidence="4">The sequence shown here is derived from an EMBL/GenBank/DDBJ whole genome shotgun (WGS) entry which is preliminary data.</text>
</comment>
<dbReference type="AlphaFoldDB" id="A0AAV2HZ44"/>
<evidence type="ECO:0000259" key="3">
    <source>
        <dbReference type="Pfam" id="PF05347"/>
    </source>
</evidence>
<dbReference type="InterPro" id="IPR045291">
    <property type="entry name" value="Complex1_LYR_LYRM9"/>
</dbReference>
<organism evidence="4 5">
    <name type="scientific">Lymnaea stagnalis</name>
    <name type="common">Great pond snail</name>
    <name type="synonym">Helix stagnalis</name>
    <dbReference type="NCBI Taxonomy" id="6523"/>
    <lineage>
        <taxon>Eukaryota</taxon>
        <taxon>Metazoa</taxon>
        <taxon>Spiralia</taxon>
        <taxon>Lophotrochozoa</taxon>
        <taxon>Mollusca</taxon>
        <taxon>Gastropoda</taxon>
        <taxon>Heterobranchia</taxon>
        <taxon>Euthyneura</taxon>
        <taxon>Panpulmonata</taxon>
        <taxon>Hygrophila</taxon>
        <taxon>Lymnaeoidea</taxon>
        <taxon>Lymnaeidae</taxon>
        <taxon>Lymnaea</taxon>
    </lineage>
</organism>
<dbReference type="EMBL" id="CAXITT010000258">
    <property type="protein sequence ID" value="CAL1537338.1"/>
    <property type="molecule type" value="Genomic_DNA"/>
</dbReference>
<evidence type="ECO:0000313" key="5">
    <source>
        <dbReference type="Proteomes" id="UP001497497"/>
    </source>
</evidence>
<dbReference type="PANTHER" id="PTHR47061:SF1">
    <property type="entry name" value="LYR MOTIF-CONTAINING PROTEIN 9"/>
    <property type="match status" value="1"/>
</dbReference>
<evidence type="ECO:0000313" key="4">
    <source>
        <dbReference type="EMBL" id="CAL1537338.1"/>
    </source>
</evidence>
<proteinExistence type="inferred from homology"/>
<keyword evidence="5" id="KW-1185">Reference proteome</keyword>
<dbReference type="PANTHER" id="PTHR47061">
    <property type="entry name" value="LYR MOTIF-CONTAINING PROTEIN 9"/>
    <property type="match status" value="1"/>
</dbReference>
<dbReference type="Pfam" id="PF05347">
    <property type="entry name" value="Complex1_LYR"/>
    <property type="match status" value="1"/>
</dbReference>
<evidence type="ECO:0000256" key="1">
    <source>
        <dbReference type="ARBA" id="ARBA00025757"/>
    </source>
</evidence>
<reference evidence="4 5" key="1">
    <citation type="submission" date="2024-04" db="EMBL/GenBank/DDBJ databases">
        <authorList>
            <consortium name="Genoscope - CEA"/>
            <person name="William W."/>
        </authorList>
    </citation>
    <scope>NUCLEOTIDE SEQUENCE [LARGE SCALE GENOMIC DNA]</scope>
</reference>
<dbReference type="CDD" id="cd20269">
    <property type="entry name" value="Complex1_LYR_LYRM9"/>
    <property type="match status" value="1"/>
</dbReference>
<comment type="similarity">
    <text evidence="1">Belongs to the complex I LYR family. LYRM9 subfamily.</text>
</comment>
<dbReference type="InterPro" id="IPR052151">
    <property type="entry name" value="Complex_I_LYR"/>
</dbReference>
<dbReference type="InterPro" id="IPR008011">
    <property type="entry name" value="Complex1_LYR_dom"/>
</dbReference>
<feature type="domain" description="Complex 1 LYR protein" evidence="3">
    <location>
        <begin position="6"/>
        <end position="61"/>
    </location>
</feature>